<evidence type="ECO:0000256" key="2">
    <source>
        <dbReference type="ARBA" id="ARBA00022840"/>
    </source>
</evidence>
<evidence type="ECO:0000259" key="3">
    <source>
        <dbReference type="PROSITE" id="PS50893"/>
    </source>
</evidence>
<dbReference type="RefSeq" id="WP_257767075.1">
    <property type="nucleotide sequence ID" value="NZ_CP102480.1"/>
</dbReference>
<dbReference type="GO" id="GO:0005524">
    <property type="term" value="F:ATP binding"/>
    <property type="evidence" value="ECO:0007669"/>
    <property type="project" value="UniProtKB-KW"/>
</dbReference>
<keyword evidence="2 4" id="KW-0067">ATP-binding</keyword>
<accession>A0A9J7AM73</accession>
<evidence type="ECO:0000313" key="4">
    <source>
        <dbReference type="EMBL" id="UUX48568.1"/>
    </source>
</evidence>
<dbReference type="InterPro" id="IPR003439">
    <property type="entry name" value="ABC_transporter-like_ATP-bd"/>
</dbReference>
<keyword evidence="5" id="KW-1185">Reference proteome</keyword>
<dbReference type="EMBL" id="CP102480">
    <property type="protein sequence ID" value="UUX48568.1"/>
    <property type="molecule type" value="Genomic_DNA"/>
</dbReference>
<dbReference type="KEGG" id="naci:NUH88_14240"/>
<feature type="domain" description="ABC transporter" evidence="3">
    <location>
        <begin position="2"/>
        <end position="228"/>
    </location>
</feature>
<dbReference type="CDD" id="cd03214">
    <property type="entry name" value="ABC_Iron-Siderophores_B12_Hemin"/>
    <property type="match status" value="1"/>
</dbReference>
<dbReference type="AlphaFoldDB" id="A0A9J7AM73"/>
<dbReference type="GO" id="GO:0016887">
    <property type="term" value="F:ATP hydrolysis activity"/>
    <property type="evidence" value="ECO:0007669"/>
    <property type="project" value="InterPro"/>
</dbReference>
<proteinExistence type="predicted"/>
<evidence type="ECO:0000256" key="1">
    <source>
        <dbReference type="ARBA" id="ARBA00022741"/>
    </source>
</evidence>
<name>A0A9J7AM73_9PROT</name>
<dbReference type="PROSITE" id="PS50893">
    <property type="entry name" value="ABC_TRANSPORTER_2"/>
    <property type="match status" value="1"/>
</dbReference>
<dbReference type="Gene3D" id="3.40.50.300">
    <property type="entry name" value="P-loop containing nucleotide triphosphate hydrolases"/>
    <property type="match status" value="1"/>
</dbReference>
<sequence length="251" mass="26284">MLTVDNLSVAYGRNTVLQDVTFHLPSGSPGALIGPNGTGKSSLLRAIAGLQRHGGTIALAGDAAPAGRIAYMPQDTAAASSLTALEVTLLGRLGKLGLRVARSDIEASRDVLHLFGLTDKQDVAISALSGGQRQMVYLAQALVRSPDVLLLDEPTAALDLRHQLLVLDTVADLCRERNIVVLAAMHDLTLAGRFAERMIGLGDGRIVAEGTPEHVMTPDSLADLYRVTAEVSRTSSGRLAIVPTGLAGPVQ</sequence>
<dbReference type="PANTHER" id="PTHR42794">
    <property type="entry name" value="HEMIN IMPORT ATP-BINDING PROTEIN HMUV"/>
    <property type="match status" value="1"/>
</dbReference>
<dbReference type="Proteomes" id="UP001060336">
    <property type="component" value="Chromosome"/>
</dbReference>
<dbReference type="SMART" id="SM00382">
    <property type="entry name" value="AAA"/>
    <property type="match status" value="1"/>
</dbReference>
<dbReference type="Pfam" id="PF00005">
    <property type="entry name" value="ABC_tran"/>
    <property type="match status" value="1"/>
</dbReference>
<dbReference type="InterPro" id="IPR003593">
    <property type="entry name" value="AAA+_ATPase"/>
</dbReference>
<organism evidence="4 5">
    <name type="scientific">Nisaea acidiphila</name>
    <dbReference type="NCBI Taxonomy" id="1862145"/>
    <lineage>
        <taxon>Bacteria</taxon>
        <taxon>Pseudomonadati</taxon>
        <taxon>Pseudomonadota</taxon>
        <taxon>Alphaproteobacteria</taxon>
        <taxon>Rhodospirillales</taxon>
        <taxon>Thalassobaculaceae</taxon>
        <taxon>Nisaea</taxon>
    </lineage>
</organism>
<dbReference type="SUPFAM" id="SSF52540">
    <property type="entry name" value="P-loop containing nucleoside triphosphate hydrolases"/>
    <property type="match status" value="1"/>
</dbReference>
<reference evidence="4" key="1">
    <citation type="submission" date="2022-08" db="EMBL/GenBank/DDBJ databases">
        <title>Nisaea acidiphila sp. nov., isolated from a marine algal debris and emended description of the genus Nisaea Urios et al. 2008.</title>
        <authorList>
            <person name="Kwon K."/>
        </authorList>
    </citation>
    <scope>NUCLEOTIDE SEQUENCE</scope>
    <source>
        <strain evidence="4">MEBiC11861</strain>
    </source>
</reference>
<keyword evidence="1" id="KW-0547">Nucleotide-binding</keyword>
<protein>
    <submittedName>
        <fullName evidence="4">ABC transporter ATP-binding protein</fullName>
    </submittedName>
</protein>
<gene>
    <name evidence="4" type="ORF">NUH88_14240</name>
</gene>
<dbReference type="PANTHER" id="PTHR42794:SF2">
    <property type="entry name" value="ABC TRANSPORTER ATP-BINDING PROTEIN"/>
    <property type="match status" value="1"/>
</dbReference>
<evidence type="ECO:0000313" key="5">
    <source>
        <dbReference type="Proteomes" id="UP001060336"/>
    </source>
</evidence>
<dbReference type="InterPro" id="IPR027417">
    <property type="entry name" value="P-loop_NTPase"/>
</dbReference>